<dbReference type="AlphaFoldDB" id="A0A2K6WL27"/>
<accession>A0A2K6WL27</accession>
<name>A0A2K6WL27_ONCVO</name>
<feature type="coiled-coil region" evidence="1">
    <location>
        <begin position="86"/>
        <end position="113"/>
    </location>
</feature>
<dbReference type="Proteomes" id="UP000024404">
    <property type="component" value="Unassembled WGS sequence"/>
</dbReference>
<evidence type="ECO:0000256" key="1">
    <source>
        <dbReference type="SAM" id="Coils"/>
    </source>
</evidence>
<organism evidence="2 3">
    <name type="scientific">Onchocerca volvulus</name>
    <dbReference type="NCBI Taxonomy" id="6282"/>
    <lineage>
        <taxon>Eukaryota</taxon>
        <taxon>Metazoa</taxon>
        <taxon>Ecdysozoa</taxon>
        <taxon>Nematoda</taxon>
        <taxon>Chromadorea</taxon>
        <taxon>Rhabditida</taxon>
        <taxon>Spirurina</taxon>
        <taxon>Spiruromorpha</taxon>
        <taxon>Filarioidea</taxon>
        <taxon>Onchocercidae</taxon>
        <taxon>Onchocerca</taxon>
    </lineage>
</organism>
<reference evidence="2" key="2">
    <citation type="submission" date="2018-02" db="UniProtKB">
        <authorList>
            <consortium name="EnsemblMetazoa"/>
        </authorList>
    </citation>
    <scope>IDENTIFICATION</scope>
</reference>
<dbReference type="OMA" id="CKEVCAI"/>
<keyword evidence="3" id="KW-1185">Reference proteome</keyword>
<feature type="coiled-coil region" evidence="1">
    <location>
        <begin position="138"/>
        <end position="165"/>
    </location>
</feature>
<evidence type="ECO:0000313" key="2">
    <source>
        <dbReference type="EnsemblMetazoa" id="OVOC9409.2"/>
    </source>
</evidence>
<dbReference type="EnsemblMetazoa" id="OVOC9409.1">
    <property type="protein sequence ID" value="OVOC9409.1"/>
    <property type="gene ID" value="WBGene00246218"/>
</dbReference>
<dbReference type="EnsemblMetazoa" id="OVOC9409.2">
    <property type="protein sequence ID" value="OVOC9409.2"/>
    <property type="gene ID" value="WBGene00246218"/>
</dbReference>
<feature type="coiled-coil region" evidence="1">
    <location>
        <begin position="9"/>
        <end position="43"/>
    </location>
</feature>
<protein>
    <submittedName>
        <fullName evidence="2">Uncharacterized protein</fullName>
    </submittedName>
</protein>
<dbReference type="EMBL" id="CMVM020000264">
    <property type="status" value="NOT_ANNOTATED_CDS"/>
    <property type="molecule type" value="Genomic_DNA"/>
</dbReference>
<evidence type="ECO:0000313" key="3">
    <source>
        <dbReference type="Proteomes" id="UP000024404"/>
    </source>
</evidence>
<keyword evidence="1" id="KW-0175">Coiled coil</keyword>
<sequence length="223" mass="25569">MNAKSDELITELQKVISIKKAEMDDLKEKLDSSKKHLTLLTSEIAEGRAKIAANKIKIATLDADKTACIQIEKLDVEMINKFNIMCEEVCKVNEEIEKQIIELQLEIEAARDVKSIVNTYEETLGILSSMRFGNNDSMNDTRKEIENARNELHMLLDEVQTFEVNEKTLSDKLSNVAHADIPLAIKHQIFHDLKKRKGKLVQKLMHARFSRSRLDSRFLMSDL</sequence>
<reference evidence="3" key="1">
    <citation type="submission" date="2013-10" db="EMBL/GenBank/DDBJ databases">
        <title>Genome sequencing of Onchocerca volvulus.</title>
        <authorList>
            <person name="Cotton J."/>
            <person name="Tsai J."/>
            <person name="Stanley E."/>
            <person name="Tracey A."/>
            <person name="Holroyd N."/>
            <person name="Lustigman S."/>
            <person name="Berriman M."/>
        </authorList>
    </citation>
    <scope>NUCLEOTIDE SEQUENCE</scope>
</reference>
<proteinExistence type="predicted"/>